<comment type="caution">
    <text evidence="1">The sequence shown here is derived from an EMBL/GenBank/DDBJ whole genome shotgun (WGS) entry which is preliminary data.</text>
</comment>
<dbReference type="EMBL" id="RSCD01000005">
    <property type="protein sequence ID" value="RSH92759.1"/>
    <property type="molecule type" value="Genomic_DNA"/>
</dbReference>
<accession>A0A427YNX7</accession>
<gene>
    <name evidence="1" type="ORF">EHS25_008205</name>
</gene>
<keyword evidence="2" id="KW-1185">Reference proteome</keyword>
<dbReference type="Proteomes" id="UP000279259">
    <property type="component" value="Unassembled WGS sequence"/>
</dbReference>
<protein>
    <submittedName>
        <fullName evidence="1">Uncharacterized protein</fullName>
    </submittedName>
</protein>
<dbReference type="OrthoDB" id="10292546at2759"/>
<proteinExistence type="predicted"/>
<sequence>MITWSQRILNETLHSVLDRPRVSGRFYEIDSSSIDEGASRIHIIFKEVGFTSGVWNASASLPFDKWVRAHQTVLESDEFKSSVAGMWEDIQGNGDVSTRESGDMTIELEPWYRAGTYRLSIQSRNPASTSPDDYTAEGESIKRLLSDALYSVHDLRSHDFKIGMTRLDQDGSLCISVRSEARGAGRYQATVVVTDEFKPDEAAQTFIEQNKERLESHHVAEWYLKAQLLQVLAGGSGVSEMMQWNPLPTTVKVVSRDGSKTDLEIVVTPKPSE</sequence>
<name>A0A427YNX7_9TREE</name>
<dbReference type="AlphaFoldDB" id="A0A427YNX7"/>
<organism evidence="1 2">
    <name type="scientific">Saitozyma podzolica</name>
    <dbReference type="NCBI Taxonomy" id="1890683"/>
    <lineage>
        <taxon>Eukaryota</taxon>
        <taxon>Fungi</taxon>
        <taxon>Dikarya</taxon>
        <taxon>Basidiomycota</taxon>
        <taxon>Agaricomycotina</taxon>
        <taxon>Tremellomycetes</taxon>
        <taxon>Tremellales</taxon>
        <taxon>Trimorphomycetaceae</taxon>
        <taxon>Saitozyma</taxon>
    </lineage>
</organism>
<reference evidence="1 2" key="1">
    <citation type="submission" date="2018-11" db="EMBL/GenBank/DDBJ databases">
        <title>Genome sequence of Saitozyma podzolica DSM 27192.</title>
        <authorList>
            <person name="Aliyu H."/>
            <person name="Gorte O."/>
            <person name="Ochsenreither K."/>
        </authorList>
    </citation>
    <scope>NUCLEOTIDE SEQUENCE [LARGE SCALE GENOMIC DNA]</scope>
    <source>
        <strain evidence="1 2">DSM 27192</strain>
    </source>
</reference>
<evidence type="ECO:0000313" key="1">
    <source>
        <dbReference type="EMBL" id="RSH92759.1"/>
    </source>
</evidence>
<evidence type="ECO:0000313" key="2">
    <source>
        <dbReference type="Proteomes" id="UP000279259"/>
    </source>
</evidence>